<keyword evidence="14" id="KW-0472">Membrane</keyword>
<dbReference type="Pfam" id="PF00535">
    <property type="entry name" value="Glycos_transf_2"/>
    <property type="match status" value="1"/>
</dbReference>
<dbReference type="PANTHER" id="PTHR11675">
    <property type="entry name" value="N-ACETYLGALACTOSAMINYLTRANSFERASE"/>
    <property type="match status" value="1"/>
</dbReference>
<dbReference type="PROSITE" id="PS50231">
    <property type="entry name" value="RICIN_B_LECTIN"/>
    <property type="match status" value="1"/>
</dbReference>
<organism evidence="22 23">
    <name type="scientific">Atractosteus spatula</name>
    <name type="common">Alligator gar</name>
    <name type="synonym">Lepisosteus spatula</name>
    <dbReference type="NCBI Taxonomy" id="7917"/>
    <lineage>
        <taxon>Eukaryota</taxon>
        <taxon>Metazoa</taxon>
        <taxon>Chordata</taxon>
        <taxon>Craniata</taxon>
        <taxon>Vertebrata</taxon>
        <taxon>Euteleostomi</taxon>
        <taxon>Actinopterygii</taxon>
        <taxon>Neopterygii</taxon>
        <taxon>Holostei</taxon>
        <taxon>Semionotiformes</taxon>
        <taxon>Lepisosteidae</taxon>
        <taxon>Atractosteus</taxon>
    </lineage>
</organism>
<comment type="similarity">
    <text evidence="4">Belongs to the glycosyltransferase 2 family. GalNAc-T subfamily.</text>
</comment>
<sequence length="1061" mass="118612">MNGWCWLWVGRVTQRVTPKRRCRWGTQPSSNQHSRCDIGRCCSGRVQRPAPQRPGVGNGSEHGAARHWRGTRARERTLQSENCALRDSATAGVLDTDRLWIEGTLGFRSQGSHPPQRAAPWHRGAGSRENGVVVDQAGVCLVALRACAEPWRMSVFEVAVDPARRGVRTGPCSSVQGELQGGPAALCVLSRDYWHHRLLPLSVSLRICGPEHGGPEPAELKQALCRLLCMLIRPPLCAAGDRVVQLEADVVIEEVQLFINKSWDQGSPVEKDLQLAEQRPGPGGAVCRLSIHGERSCRRRTAPAVMRTGRETAPQGELSGGGESSRFLKGKTSTRAEHGAMRGWSCCSSCSGPSFNMLEWRENALRFIWVERQLHGSELPAAAGSRGGLGLVPPAAGFSGSHQHPSWCPQGANVRPKRDGELGPGGARRRDWHDYEAIRRDAARAGNGEQGKAFPLTDADHVDQAYRENGFNIYRNNKMVVTSSLLHFIRRRAKKCAELCKRPSLELLLTIAPHLNFFSHRALLVAEVILVDDFSDKGCRGYTPTLFEKHPGIFNDHRPQVRTLVLHLIRRTALIYSIVSPPLAPPAGLTNTCSSSNLSFSQEVSYPEHLKASLEEYMVRLPKVRILRTKKREGLIRTRLLGATAAKGEVITFLDSHCEANVNWLPPLLDVDACKGGRPVSRGRWAAKERNIWQGPVVTATPPPGFLQYRIAQNRKTIVCPMIDVIDHDNFGYETQAGDAMRGAFDWEMYYKRIPIPPELQRADPSEPFESPVMAGGLFAVERKWFWELGGYDTGLEIWGGEQYEISFKVWMCGGRMEDIPCSRVGHIYRKYVPYKVPGGVSLARNLKRVAEVWMDEYAEYIYQRRPEYRHLSAGDMTIQKELRNSLNCKNFKWFMTEVAWDLPKHYPPVEPPAAAWGELRNVGSGLCAESKHSASGSPIRLEVCAAGRGETGWSHGQVFTFGWREDIRVGDPLHTKKVCFDAISHNSPVTLYDCHGMKGNQLWRYRKDKSIYHPISNSCMDASPAEKKVFMNSCDSSSKTQQWAFEKTNSTVLELFNRNN</sequence>
<dbReference type="InterPro" id="IPR000772">
    <property type="entry name" value="Ricin_B_lectin"/>
</dbReference>
<evidence type="ECO:0000259" key="21">
    <source>
        <dbReference type="SMART" id="SM00458"/>
    </source>
</evidence>
<name>A0A8J7NV90_ATRSP</name>
<comment type="cofactor">
    <cofactor evidence="1">
        <name>Mn(2+)</name>
        <dbReference type="ChEBI" id="CHEBI:29035"/>
    </cofactor>
</comment>
<proteinExistence type="inferred from homology"/>
<dbReference type="UniPathway" id="UPA00378"/>
<dbReference type="AlphaFoldDB" id="A0A8J7NV90"/>
<dbReference type="SUPFAM" id="SSF50370">
    <property type="entry name" value="Ricin B-like lectins"/>
    <property type="match status" value="1"/>
</dbReference>
<evidence type="ECO:0000256" key="2">
    <source>
        <dbReference type="ARBA" id="ARBA00004323"/>
    </source>
</evidence>
<evidence type="ECO:0000256" key="18">
    <source>
        <dbReference type="ARBA" id="ARBA00050905"/>
    </source>
</evidence>
<comment type="catalytic activity">
    <reaction evidence="18">
        <text>L-threonyl-[protein] + UDP-N-acetyl-alpha-D-galactosamine = a 3-O-[N-acetyl-alpha-D-galactosaminyl]-L-threonyl-[protein] + UDP + H(+)</text>
        <dbReference type="Rhea" id="RHEA:52424"/>
        <dbReference type="Rhea" id="RHEA-COMP:11060"/>
        <dbReference type="Rhea" id="RHEA-COMP:11689"/>
        <dbReference type="ChEBI" id="CHEBI:15378"/>
        <dbReference type="ChEBI" id="CHEBI:30013"/>
        <dbReference type="ChEBI" id="CHEBI:58223"/>
        <dbReference type="ChEBI" id="CHEBI:67138"/>
        <dbReference type="ChEBI" id="CHEBI:87075"/>
        <dbReference type="EC" id="2.4.1.41"/>
    </reaction>
</comment>
<dbReference type="EMBL" id="JAAWVO010043217">
    <property type="protein sequence ID" value="MBN3319153.1"/>
    <property type="molecule type" value="Genomic_DNA"/>
</dbReference>
<dbReference type="Gene3D" id="3.90.550.10">
    <property type="entry name" value="Spore Coat Polysaccharide Biosynthesis Protein SpsA, Chain A"/>
    <property type="match status" value="3"/>
</dbReference>
<evidence type="ECO:0000256" key="15">
    <source>
        <dbReference type="ARBA" id="ARBA00023157"/>
    </source>
</evidence>
<evidence type="ECO:0000256" key="8">
    <source>
        <dbReference type="ARBA" id="ARBA00022692"/>
    </source>
</evidence>
<keyword evidence="23" id="KW-1185">Reference proteome</keyword>
<dbReference type="InterPro" id="IPR045885">
    <property type="entry name" value="GalNAc-T"/>
</dbReference>
<comment type="pathway">
    <text evidence="3">Protein modification; protein glycosylation.</text>
</comment>
<evidence type="ECO:0000256" key="4">
    <source>
        <dbReference type="ARBA" id="ARBA00005680"/>
    </source>
</evidence>
<dbReference type="Proteomes" id="UP000736164">
    <property type="component" value="Unassembled WGS sequence"/>
</dbReference>
<feature type="region of interest" description="Disordered" evidence="20">
    <location>
        <begin position="401"/>
        <end position="429"/>
    </location>
</feature>
<evidence type="ECO:0000256" key="5">
    <source>
        <dbReference type="ARBA" id="ARBA00012644"/>
    </source>
</evidence>
<dbReference type="SUPFAM" id="SSF53448">
    <property type="entry name" value="Nucleotide-diphospho-sugar transferases"/>
    <property type="match status" value="1"/>
</dbReference>
<dbReference type="InterPro" id="IPR001173">
    <property type="entry name" value="Glyco_trans_2-like"/>
</dbReference>
<keyword evidence="17" id="KW-0464">Manganese</keyword>
<keyword evidence="13" id="KW-0333">Golgi apparatus</keyword>
<protein>
    <recommendedName>
        <fullName evidence="5">polypeptide N-acetylgalactosaminyltransferase</fullName>
        <ecNumber evidence="5">2.4.1.41</ecNumber>
    </recommendedName>
</protein>
<keyword evidence="10" id="KW-0430">Lectin</keyword>
<evidence type="ECO:0000256" key="3">
    <source>
        <dbReference type="ARBA" id="ARBA00004922"/>
    </source>
</evidence>
<dbReference type="EC" id="2.4.1.41" evidence="5"/>
<dbReference type="GO" id="GO:0000139">
    <property type="term" value="C:Golgi membrane"/>
    <property type="evidence" value="ECO:0007669"/>
    <property type="project" value="UniProtKB-SubCell"/>
</dbReference>
<evidence type="ECO:0000256" key="10">
    <source>
        <dbReference type="ARBA" id="ARBA00022734"/>
    </source>
</evidence>
<dbReference type="SMART" id="SM00458">
    <property type="entry name" value="RICIN"/>
    <property type="match status" value="1"/>
</dbReference>
<feature type="domain" description="Ricin B lectin" evidence="21">
    <location>
        <begin position="917"/>
        <end position="1047"/>
    </location>
</feature>
<evidence type="ECO:0000256" key="11">
    <source>
        <dbReference type="ARBA" id="ARBA00022968"/>
    </source>
</evidence>
<feature type="non-terminal residue" evidence="22">
    <location>
        <position position="1061"/>
    </location>
</feature>
<dbReference type="FunFam" id="3.90.550.10:FF:000248">
    <property type="entry name" value="Polypeptide N-acetylgalactosaminyltransferase"/>
    <property type="match status" value="1"/>
</dbReference>
<keyword evidence="9" id="KW-0479">Metal-binding</keyword>
<dbReference type="PANTHER" id="PTHR11675:SF41">
    <property type="entry name" value="POLYPEPTIDE N-ACETYLGALACTOSAMINYLTRANSFERASE 10"/>
    <property type="match status" value="1"/>
</dbReference>
<dbReference type="Pfam" id="PF02709">
    <property type="entry name" value="Glyco_transf_7C"/>
    <property type="match status" value="1"/>
</dbReference>
<keyword evidence="8" id="KW-0812">Transmembrane</keyword>
<dbReference type="FunFam" id="2.80.10.50:FF:000011">
    <property type="entry name" value="Polypeptide N-acetylgalactosaminyltransferase"/>
    <property type="match status" value="1"/>
</dbReference>
<dbReference type="GO" id="GO:0030246">
    <property type="term" value="F:carbohydrate binding"/>
    <property type="evidence" value="ECO:0007669"/>
    <property type="project" value="UniProtKB-KW"/>
</dbReference>
<dbReference type="InterPro" id="IPR027791">
    <property type="entry name" value="Galactosyl_T_C"/>
</dbReference>
<comment type="caution">
    <text evidence="22">The sequence shown here is derived from an EMBL/GenBank/DDBJ whole genome shotgun (WGS) entry which is preliminary data.</text>
</comment>
<keyword evidence="7" id="KW-0808">Transferase</keyword>
<evidence type="ECO:0000256" key="19">
    <source>
        <dbReference type="ARBA" id="ARBA00052209"/>
    </source>
</evidence>
<evidence type="ECO:0000256" key="16">
    <source>
        <dbReference type="ARBA" id="ARBA00023180"/>
    </source>
</evidence>
<evidence type="ECO:0000256" key="12">
    <source>
        <dbReference type="ARBA" id="ARBA00022989"/>
    </source>
</evidence>
<keyword evidence="15" id="KW-1015">Disulfide bond</keyword>
<comment type="subcellular location">
    <subcellularLocation>
        <location evidence="2">Golgi apparatus membrane</location>
        <topology evidence="2">Single-pass type II membrane protein</topology>
    </subcellularLocation>
</comment>
<evidence type="ECO:0000256" key="6">
    <source>
        <dbReference type="ARBA" id="ARBA00022676"/>
    </source>
</evidence>
<evidence type="ECO:0000256" key="1">
    <source>
        <dbReference type="ARBA" id="ARBA00001936"/>
    </source>
</evidence>
<keyword evidence="12" id="KW-1133">Transmembrane helix</keyword>
<evidence type="ECO:0000313" key="23">
    <source>
        <dbReference type="Proteomes" id="UP000736164"/>
    </source>
</evidence>
<dbReference type="GO" id="GO:0046872">
    <property type="term" value="F:metal ion binding"/>
    <property type="evidence" value="ECO:0007669"/>
    <property type="project" value="UniProtKB-KW"/>
</dbReference>
<gene>
    <name evidence="22" type="primary">Galnt10</name>
    <name evidence="22" type="ORF">GTO95_0013535</name>
</gene>
<feature type="region of interest" description="Disordered" evidence="20">
    <location>
        <begin position="309"/>
        <end position="328"/>
    </location>
</feature>
<evidence type="ECO:0000256" key="13">
    <source>
        <dbReference type="ARBA" id="ARBA00023034"/>
    </source>
</evidence>
<dbReference type="GO" id="GO:0004653">
    <property type="term" value="F:polypeptide N-acetylgalactosaminyltransferase activity"/>
    <property type="evidence" value="ECO:0007669"/>
    <property type="project" value="UniProtKB-EC"/>
</dbReference>
<comment type="catalytic activity">
    <reaction evidence="19">
        <text>L-seryl-[protein] + UDP-N-acetyl-alpha-D-galactosamine = a 3-O-[N-acetyl-alpha-D-galactosaminyl]-L-seryl-[protein] + UDP + H(+)</text>
        <dbReference type="Rhea" id="RHEA:23956"/>
        <dbReference type="Rhea" id="RHEA-COMP:9863"/>
        <dbReference type="Rhea" id="RHEA-COMP:12788"/>
        <dbReference type="ChEBI" id="CHEBI:15378"/>
        <dbReference type="ChEBI" id="CHEBI:29999"/>
        <dbReference type="ChEBI" id="CHEBI:53604"/>
        <dbReference type="ChEBI" id="CHEBI:58223"/>
        <dbReference type="ChEBI" id="CHEBI:67138"/>
        <dbReference type="EC" id="2.4.1.41"/>
    </reaction>
</comment>
<evidence type="ECO:0000256" key="9">
    <source>
        <dbReference type="ARBA" id="ARBA00022723"/>
    </source>
</evidence>
<keyword evidence="6" id="KW-0328">Glycosyltransferase</keyword>
<accession>A0A8J7NV90</accession>
<evidence type="ECO:0000256" key="17">
    <source>
        <dbReference type="ARBA" id="ARBA00023211"/>
    </source>
</evidence>
<dbReference type="InterPro" id="IPR035992">
    <property type="entry name" value="Ricin_B-like_lectins"/>
</dbReference>
<dbReference type="InterPro" id="IPR029044">
    <property type="entry name" value="Nucleotide-diphossugar_trans"/>
</dbReference>
<reference evidence="22" key="1">
    <citation type="journal article" date="2021" name="Cell">
        <title>Tracing the genetic footprints of vertebrate landing in non-teleost ray-finned fishes.</title>
        <authorList>
            <person name="Bi X."/>
            <person name="Wang K."/>
            <person name="Yang L."/>
            <person name="Pan H."/>
            <person name="Jiang H."/>
            <person name="Wei Q."/>
            <person name="Fang M."/>
            <person name="Yu H."/>
            <person name="Zhu C."/>
            <person name="Cai Y."/>
            <person name="He Y."/>
            <person name="Gan X."/>
            <person name="Zeng H."/>
            <person name="Yu D."/>
            <person name="Zhu Y."/>
            <person name="Jiang H."/>
            <person name="Qiu Q."/>
            <person name="Yang H."/>
            <person name="Zhang Y.E."/>
            <person name="Wang W."/>
            <person name="Zhu M."/>
            <person name="He S."/>
            <person name="Zhang G."/>
        </authorList>
    </citation>
    <scope>NUCLEOTIDE SEQUENCE</scope>
    <source>
        <strain evidence="22">Allg_001</strain>
    </source>
</reference>
<dbReference type="Gene3D" id="2.80.10.50">
    <property type="match status" value="1"/>
</dbReference>
<keyword evidence="16" id="KW-0325">Glycoprotein</keyword>
<evidence type="ECO:0000313" key="22">
    <source>
        <dbReference type="EMBL" id="MBN3319153.1"/>
    </source>
</evidence>
<evidence type="ECO:0000256" key="14">
    <source>
        <dbReference type="ARBA" id="ARBA00023136"/>
    </source>
</evidence>
<dbReference type="CDD" id="cd02510">
    <property type="entry name" value="pp-GalNAc-T"/>
    <property type="match status" value="1"/>
</dbReference>
<evidence type="ECO:0000256" key="7">
    <source>
        <dbReference type="ARBA" id="ARBA00022679"/>
    </source>
</evidence>
<evidence type="ECO:0000256" key="20">
    <source>
        <dbReference type="SAM" id="MobiDB-lite"/>
    </source>
</evidence>
<dbReference type="GO" id="GO:0006493">
    <property type="term" value="P:protein O-linked glycosylation"/>
    <property type="evidence" value="ECO:0007669"/>
    <property type="project" value="TreeGrafter"/>
</dbReference>
<keyword evidence="11" id="KW-0735">Signal-anchor</keyword>
<feature type="non-terminal residue" evidence="22">
    <location>
        <position position="1"/>
    </location>
</feature>
<dbReference type="Pfam" id="PF00652">
    <property type="entry name" value="Ricin_B_lectin"/>
    <property type="match status" value="1"/>
</dbReference>
<feature type="region of interest" description="Disordered" evidence="20">
    <location>
        <begin position="47"/>
        <end position="72"/>
    </location>
</feature>